<dbReference type="STRING" id="35608.A0A2U1MHS1"/>
<protein>
    <recommendedName>
        <fullName evidence="3">Sulfotransferase</fullName>
        <ecNumber evidence="3">2.8.2.-</ecNumber>
    </recommendedName>
</protein>
<dbReference type="AlphaFoldDB" id="A0A2U1MHS1"/>
<dbReference type="Pfam" id="PF00685">
    <property type="entry name" value="Sulfotransfer_1"/>
    <property type="match status" value="1"/>
</dbReference>
<evidence type="ECO:0000313" key="5">
    <source>
        <dbReference type="EMBL" id="PWA60766.1"/>
    </source>
</evidence>
<dbReference type="Gene3D" id="3.40.50.300">
    <property type="entry name" value="P-loop containing nucleotide triphosphate hydrolases"/>
    <property type="match status" value="1"/>
</dbReference>
<keyword evidence="5" id="KW-0378">Hydrolase</keyword>
<dbReference type="Proteomes" id="UP000245207">
    <property type="component" value="Unassembled WGS sequence"/>
</dbReference>
<evidence type="ECO:0000259" key="4">
    <source>
        <dbReference type="Pfam" id="PF00685"/>
    </source>
</evidence>
<dbReference type="GO" id="GO:0008146">
    <property type="term" value="F:sulfotransferase activity"/>
    <property type="evidence" value="ECO:0007669"/>
    <property type="project" value="InterPro"/>
</dbReference>
<evidence type="ECO:0000256" key="1">
    <source>
        <dbReference type="ARBA" id="ARBA00005771"/>
    </source>
</evidence>
<dbReference type="OrthoDB" id="205623at2759"/>
<dbReference type="EC" id="2.8.2.-" evidence="3"/>
<keyword evidence="2 3" id="KW-0808">Transferase</keyword>
<dbReference type="InterPro" id="IPR027417">
    <property type="entry name" value="P-loop_NTPase"/>
</dbReference>
<dbReference type="SUPFAM" id="SSF52540">
    <property type="entry name" value="P-loop containing nucleoside triphosphate hydrolases"/>
    <property type="match status" value="1"/>
</dbReference>
<organism evidence="5 6">
    <name type="scientific">Artemisia annua</name>
    <name type="common">Sweet wormwood</name>
    <dbReference type="NCBI Taxonomy" id="35608"/>
    <lineage>
        <taxon>Eukaryota</taxon>
        <taxon>Viridiplantae</taxon>
        <taxon>Streptophyta</taxon>
        <taxon>Embryophyta</taxon>
        <taxon>Tracheophyta</taxon>
        <taxon>Spermatophyta</taxon>
        <taxon>Magnoliopsida</taxon>
        <taxon>eudicotyledons</taxon>
        <taxon>Gunneridae</taxon>
        <taxon>Pentapetalae</taxon>
        <taxon>asterids</taxon>
        <taxon>campanulids</taxon>
        <taxon>Asterales</taxon>
        <taxon>Asteraceae</taxon>
        <taxon>Asteroideae</taxon>
        <taxon>Anthemideae</taxon>
        <taxon>Artemisiinae</taxon>
        <taxon>Artemisia</taxon>
    </lineage>
</organism>
<proteinExistence type="inferred from homology"/>
<dbReference type="GO" id="GO:0016787">
    <property type="term" value="F:hydrolase activity"/>
    <property type="evidence" value="ECO:0007669"/>
    <property type="project" value="UniProtKB-KW"/>
</dbReference>
<evidence type="ECO:0000256" key="2">
    <source>
        <dbReference type="ARBA" id="ARBA00022679"/>
    </source>
</evidence>
<keyword evidence="6" id="KW-1185">Reference proteome</keyword>
<feature type="domain" description="Sulfotransferase" evidence="4">
    <location>
        <begin position="71"/>
        <end position="328"/>
    </location>
</feature>
<reference evidence="5 6" key="1">
    <citation type="journal article" date="2018" name="Mol. Plant">
        <title>The genome of Artemisia annua provides insight into the evolution of Asteraceae family and artemisinin biosynthesis.</title>
        <authorList>
            <person name="Shen Q."/>
            <person name="Zhang L."/>
            <person name="Liao Z."/>
            <person name="Wang S."/>
            <person name="Yan T."/>
            <person name="Shi P."/>
            <person name="Liu M."/>
            <person name="Fu X."/>
            <person name="Pan Q."/>
            <person name="Wang Y."/>
            <person name="Lv Z."/>
            <person name="Lu X."/>
            <person name="Zhang F."/>
            <person name="Jiang W."/>
            <person name="Ma Y."/>
            <person name="Chen M."/>
            <person name="Hao X."/>
            <person name="Li L."/>
            <person name="Tang Y."/>
            <person name="Lv G."/>
            <person name="Zhou Y."/>
            <person name="Sun X."/>
            <person name="Brodelius P.E."/>
            <person name="Rose J.K.C."/>
            <person name="Tang K."/>
        </authorList>
    </citation>
    <scope>NUCLEOTIDE SEQUENCE [LARGE SCALE GENOMIC DNA]</scope>
    <source>
        <strain evidence="6">cv. Huhao1</strain>
        <tissue evidence="5">Leaf</tissue>
    </source>
</reference>
<dbReference type="EMBL" id="PKPP01005271">
    <property type="protein sequence ID" value="PWA60766.1"/>
    <property type="molecule type" value="Genomic_DNA"/>
</dbReference>
<accession>A0A2U1MHS1</accession>
<dbReference type="PANTHER" id="PTHR11783">
    <property type="entry name" value="SULFOTRANSFERASE SULT"/>
    <property type="match status" value="1"/>
</dbReference>
<evidence type="ECO:0000256" key="3">
    <source>
        <dbReference type="RuleBase" id="RU361155"/>
    </source>
</evidence>
<name>A0A2U1MHS1_ARTAN</name>
<dbReference type="InterPro" id="IPR000863">
    <property type="entry name" value="Sulfotransferase_dom"/>
</dbReference>
<gene>
    <name evidence="5" type="ORF">CTI12_AA379330</name>
</gene>
<evidence type="ECO:0000313" key="6">
    <source>
        <dbReference type="Proteomes" id="UP000245207"/>
    </source>
</evidence>
<comment type="similarity">
    <text evidence="1 3">Belongs to the sulfotransferase 1 family.</text>
</comment>
<sequence length="335" mass="38990">MSTSPTLAAIPQPKEDEEYNKICEEHNRLIESLPKGHGWMVKHLYNYNGFWLKQENVKNNMLLHTYFKSEPTDIVLASFMKSGTTWLKALMFSTISRDHYTFSDHYLLENSPQSTFPLIDFECYPISEFTNLPAPRLFATHYAYTLLPKCMTSCKLVYVCRDPKDVLISKWIFMNKLRSKDLPPLTLNEAFELFCNGVSEYGPFWEHVLSYWRASMESPDKIFFLKYEDLKMQPKVVLRNLAVFMGKPFTMEEEEKGVVDEIVKLCSFEFLSNLDVNKKGSLKVDSIVELENQVFLRKGEIGDWKNYLNQEMKERIDRISDAKMKGSGVILGARV</sequence>
<comment type="caution">
    <text evidence="5">The sequence shown here is derived from an EMBL/GenBank/DDBJ whole genome shotgun (WGS) entry which is preliminary data.</text>
</comment>